<dbReference type="Pfam" id="PF08486">
    <property type="entry name" value="SpoIID"/>
    <property type="match status" value="1"/>
</dbReference>
<evidence type="ECO:0000259" key="2">
    <source>
        <dbReference type="Pfam" id="PF08486"/>
    </source>
</evidence>
<evidence type="ECO:0000313" key="3">
    <source>
        <dbReference type="EMBL" id="MFD0925268.1"/>
    </source>
</evidence>
<dbReference type="InterPro" id="IPR013486">
    <property type="entry name" value="SpoIID/LytB"/>
</dbReference>
<dbReference type="NCBIfam" id="TIGR02669">
    <property type="entry name" value="SpoIID_LytB"/>
    <property type="match status" value="1"/>
</dbReference>
<dbReference type="InterPro" id="IPR013693">
    <property type="entry name" value="SpoIID/LytB_N"/>
</dbReference>
<reference evidence="4" key="1">
    <citation type="journal article" date="2019" name="Int. J. Syst. Evol. Microbiol.">
        <title>The Global Catalogue of Microorganisms (GCM) 10K type strain sequencing project: providing services to taxonomists for standard genome sequencing and annotation.</title>
        <authorList>
            <consortium name="The Broad Institute Genomics Platform"/>
            <consortium name="The Broad Institute Genome Sequencing Center for Infectious Disease"/>
            <person name="Wu L."/>
            <person name="Ma J."/>
        </authorList>
    </citation>
    <scope>NUCLEOTIDE SEQUENCE [LARGE SCALE GENOMIC DNA]</scope>
    <source>
        <strain evidence="4">CCUG 50873</strain>
    </source>
</reference>
<dbReference type="EMBL" id="JBHTIL010000001">
    <property type="protein sequence ID" value="MFD0925268.1"/>
    <property type="molecule type" value="Genomic_DNA"/>
</dbReference>
<sequence length="567" mass="56193">MARRATDRSRLGWVGLGLAPALVVGAVATGIQIADRTVDDSVSLSVGNTVTLIGHGFGHGRGMGQYGAFGYAKRGWKYDQILAHYYGGTSAGKVDNTPVSVTLTQQSTASVRADAGMRVGGQTVAPGQAVRLSGSTATVTAGCGGGVVRTVPLAKPVVDPITAGANRPANELLRFCGNNTAYRGSVGLDGGRVVNIVGIDDYVKGVTPRESPARWADEGGAEALKAQAVAARTYALAAIAKGKKIDDTMMSQVYGGASGEDPRTNSAADATAGQIRVVGGQPAFTEFSSSTGGYSAGINFPAVVDDGDTESPNHNWTATVSAGSIASAFGVGALRDIAVIEANGLGAENGRATKVRISGSSRTVEATGDDVRSKLQLKSAWFTVQGQPKPRIVAPSGGVGAATPGAGSPLGGVASDVSGGLLPSVLDAITKAIGGGTTPTTPSAPAGTTPSTSAPAPSTGAGSGVVGTITQGIGGIASNATTQFLTAAIAAIDAKIAELGGPKGVLGQVLSPVITLVGGAMQKFANGTVYFSPDTGAHALTGSALTDFVSKGAESVLGFPAKDAIGG</sequence>
<dbReference type="InterPro" id="IPR013207">
    <property type="entry name" value="LGFP"/>
</dbReference>
<accession>A0ABW3G5D1</accession>
<feature type="compositionally biased region" description="Low complexity" evidence="1">
    <location>
        <begin position="438"/>
        <end position="462"/>
    </location>
</feature>
<proteinExistence type="predicted"/>
<feature type="domain" description="Sporulation stage II protein D amidase enhancer LytB N-terminal" evidence="2">
    <location>
        <begin position="192"/>
        <end position="275"/>
    </location>
</feature>
<gene>
    <name evidence="3" type="ORF">ACFQ04_05900</name>
</gene>
<name>A0ABW3G5D1_9NOCA</name>
<evidence type="ECO:0000256" key="1">
    <source>
        <dbReference type="SAM" id="MobiDB-lite"/>
    </source>
</evidence>
<comment type="caution">
    <text evidence="3">The sequence shown here is derived from an EMBL/GenBank/DDBJ whole genome shotgun (WGS) entry which is preliminary data.</text>
</comment>
<protein>
    <submittedName>
        <fullName evidence="3">SpoIID/LytB domain-containing protein</fullName>
    </submittedName>
</protein>
<dbReference type="Pfam" id="PF08310">
    <property type="entry name" value="LGFP"/>
    <property type="match status" value="1"/>
</dbReference>
<evidence type="ECO:0000313" key="4">
    <source>
        <dbReference type="Proteomes" id="UP001597068"/>
    </source>
</evidence>
<feature type="region of interest" description="Disordered" evidence="1">
    <location>
        <begin position="433"/>
        <end position="462"/>
    </location>
</feature>
<dbReference type="Proteomes" id="UP001597068">
    <property type="component" value="Unassembled WGS sequence"/>
</dbReference>
<keyword evidence="4" id="KW-1185">Reference proteome</keyword>
<organism evidence="3 4">
    <name type="scientific">Williamsia deligens</name>
    <dbReference type="NCBI Taxonomy" id="321325"/>
    <lineage>
        <taxon>Bacteria</taxon>
        <taxon>Bacillati</taxon>
        <taxon>Actinomycetota</taxon>
        <taxon>Actinomycetes</taxon>
        <taxon>Mycobacteriales</taxon>
        <taxon>Nocardiaceae</taxon>
        <taxon>Williamsia</taxon>
    </lineage>
</organism>
<dbReference type="RefSeq" id="WP_253646768.1">
    <property type="nucleotide sequence ID" value="NZ_BAAAMO010000002.1"/>
</dbReference>